<sequence>MGREKSLFLDLISWMKSENKKRMTYDELNNMTYCHHLNENLAVVNVYYETMAVAKTVESALYPWTSFIGTLGGLLGLYTGISFLSVLEMLEWIFDLLLYGWRKPRHDRIGPKRLVIITMRERPEMEGKSGKKEAEKTVLTWEDPPIYNPPSFEETWIAALDLAHSRKLLKT</sequence>
<evidence type="ECO:0000256" key="7">
    <source>
        <dbReference type="ARBA" id="ARBA00023053"/>
    </source>
</evidence>
<dbReference type="Pfam" id="PF00858">
    <property type="entry name" value="ASC"/>
    <property type="match status" value="1"/>
</dbReference>
<evidence type="ECO:0000256" key="9">
    <source>
        <dbReference type="ARBA" id="ARBA00023136"/>
    </source>
</evidence>
<dbReference type="GO" id="GO:0005886">
    <property type="term" value="C:plasma membrane"/>
    <property type="evidence" value="ECO:0007669"/>
    <property type="project" value="TreeGrafter"/>
</dbReference>
<evidence type="ECO:0000256" key="3">
    <source>
        <dbReference type="ARBA" id="ARBA00022448"/>
    </source>
</evidence>
<keyword evidence="9" id="KW-0472">Membrane</keyword>
<evidence type="ECO:0000256" key="11">
    <source>
        <dbReference type="ARBA" id="ARBA00023303"/>
    </source>
</evidence>
<dbReference type="PANTHER" id="PTHR11690:SF248">
    <property type="entry name" value="PICKPOCKET 17, ISOFORM A"/>
    <property type="match status" value="1"/>
</dbReference>
<dbReference type="EMBL" id="CAJPEV010006900">
    <property type="protein sequence ID" value="CAG0904442.1"/>
    <property type="molecule type" value="Genomic_DNA"/>
</dbReference>
<evidence type="ECO:0000313" key="14">
    <source>
        <dbReference type="Proteomes" id="UP000677054"/>
    </source>
</evidence>
<evidence type="ECO:0000256" key="5">
    <source>
        <dbReference type="ARBA" id="ARBA00022692"/>
    </source>
</evidence>
<evidence type="ECO:0000256" key="8">
    <source>
        <dbReference type="ARBA" id="ARBA00023065"/>
    </source>
</evidence>
<dbReference type="GO" id="GO:0015280">
    <property type="term" value="F:ligand-gated sodium channel activity"/>
    <property type="evidence" value="ECO:0007669"/>
    <property type="project" value="TreeGrafter"/>
</dbReference>
<evidence type="ECO:0000256" key="6">
    <source>
        <dbReference type="ARBA" id="ARBA00022989"/>
    </source>
</evidence>
<gene>
    <name evidence="13" type="ORF">DSTB1V02_LOCUS13605</name>
</gene>
<evidence type="ECO:0000256" key="2">
    <source>
        <dbReference type="ARBA" id="ARBA00007193"/>
    </source>
</evidence>
<evidence type="ECO:0000256" key="10">
    <source>
        <dbReference type="ARBA" id="ARBA00023201"/>
    </source>
</evidence>
<comment type="similarity">
    <text evidence="2 12">Belongs to the amiloride-sensitive sodium channel (TC 1.A.6) family.</text>
</comment>
<keyword evidence="3 12" id="KW-0813">Transport</keyword>
<protein>
    <submittedName>
        <fullName evidence="13">Uncharacterized protein</fullName>
    </submittedName>
</protein>
<comment type="subcellular location">
    <subcellularLocation>
        <location evidence="1">Membrane</location>
        <topology evidence="1">Multi-pass membrane protein</topology>
    </subcellularLocation>
</comment>
<dbReference type="Gene3D" id="1.10.287.770">
    <property type="entry name" value="YojJ-like"/>
    <property type="match status" value="1"/>
</dbReference>
<dbReference type="InterPro" id="IPR001873">
    <property type="entry name" value="ENaC"/>
</dbReference>
<dbReference type="EMBL" id="LR906417">
    <property type="protein sequence ID" value="CAD7253859.1"/>
    <property type="molecule type" value="Genomic_DNA"/>
</dbReference>
<keyword evidence="7" id="KW-0915">Sodium</keyword>
<evidence type="ECO:0000256" key="4">
    <source>
        <dbReference type="ARBA" id="ARBA00022461"/>
    </source>
</evidence>
<keyword evidence="8 12" id="KW-0406">Ion transport</keyword>
<evidence type="ECO:0000256" key="1">
    <source>
        <dbReference type="ARBA" id="ARBA00004141"/>
    </source>
</evidence>
<keyword evidence="6" id="KW-1133">Transmembrane helix</keyword>
<reference evidence="13" key="1">
    <citation type="submission" date="2020-11" db="EMBL/GenBank/DDBJ databases">
        <authorList>
            <person name="Tran Van P."/>
        </authorList>
    </citation>
    <scope>NUCLEOTIDE SEQUENCE</scope>
</reference>
<keyword evidence="4 12" id="KW-0894">Sodium channel</keyword>
<evidence type="ECO:0000256" key="12">
    <source>
        <dbReference type="RuleBase" id="RU000679"/>
    </source>
</evidence>
<dbReference type="PRINTS" id="PR01078">
    <property type="entry name" value="AMINACHANNEL"/>
</dbReference>
<evidence type="ECO:0000313" key="13">
    <source>
        <dbReference type="EMBL" id="CAD7253859.1"/>
    </source>
</evidence>
<dbReference type="Proteomes" id="UP000677054">
    <property type="component" value="Unassembled WGS sequence"/>
</dbReference>
<keyword evidence="11 12" id="KW-0407">Ion channel</keyword>
<name>A0A7R9AGU6_9CRUS</name>
<dbReference type="OrthoDB" id="5874059at2759"/>
<dbReference type="PANTHER" id="PTHR11690">
    <property type="entry name" value="AMILORIDE-SENSITIVE SODIUM CHANNEL-RELATED"/>
    <property type="match status" value="1"/>
</dbReference>
<keyword evidence="14" id="KW-1185">Reference proteome</keyword>
<dbReference type="AlphaFoldDB" id="A0A7R9AGU6"/>
<keyword evidence="10 12" id="KW-0739">Sodium transport</keyword>
<organism evidence="13">
    <name type="scientific">Darwinula stevensoni</name>
    <dbReference type="NCBI Taxonomy" id="69355"/>
    <lineage>
        <taxon>Eukaryota</taxon>
        <taxon>Metazoa</taxon>
        <taxon>Ecdysozoa</taxon>
        <taxon>Arthropoda</taxon>
        <taxon>Crustacea</taxon>
        <taxon>Oligostraca</taxon>
        <taxon>Ostracoda</taxon>
        <taxon>Podocopa</taxon>
        <taxon>Podocopida</taxon>
        <taxon>Darwinulocopina</taxon>
        <taxon>Darwinuloidea</taxon>
        <taxon>Darwinulidae</taxon>
        <taxon>Darwinula</taxon>
    </lineage>
</organism>
<accession>A0A7R9AGU6</accession>
<proteinExistence type="inferred from homology"/>
<keyword evidence="5 12" id="KW-0812">Transmembrane</keyword>